<keyword evidence="8 17" id="KW-0472">Membrane</keyword>
<feature type="transmembrane region" description="Helical" evidence="17">
    <location>
        <begin position="7"/>
        <end position="32"/>
    </location>
</feature>
<dbReference type="PANTHER" id="PTHR30474">
    <property type="entry name" value="CELL CYCLE PROTEIN"/>
    <property type="match status" value="1"/>
</dbReference>
<evidence type="ECO:0000256" key="7">
    <source>
        <dbReference type="ARBA" id="ARBA00022989"/>
    </source>
</evidence>
<keyword evidence="3 18" id="KW-0808">Transferase</keyword>
<evidence type="ECO:0000256" key="9">
    <source>
        <dbReference type="ARBA" id="ARBA00032370"/>
    </source>
</evidence>
<keyword evidence="5" id="KW-0133">Cell shape</keyword>
<dbReference type="Pfam" id="PF01098">
    <property type="entry name" value="FTSW_RODA_SPOVE"/>
    <property type="match status" value="1"/>
</dbReference>
<dbReference type="GO" id="GO:0015648">
    <property type="term" value="F:lipid-linked peptidoglycan transporter activity"/>
    <property type="evidence" value="ECO:0007669"/>
    <property type="project" value="TreeGrafter"/>
</dbReference>
<keyword evidence="6" id="KW-0573">Peptidoglycan synthesis</keyword>
<keyword evidence="7 17" id="KW-1133">Transmembrane helix</keyword>
<feature type="transmembrane region" description="Helical" evidence="17">
    <location>
        <begin position="44"/>
        <end position="62"/>
    </location>
</feature>
<reference evidence="18 19" key="1">
    <citation type="journal article" date="2021" name="bioRxiv">
        <title>Unique metabolic strategies in Hadean analogues reveal hints for primordial physiology.</title>
        <authorList>
            <person name="Nobu M.K."/>
            <person name="Nakai R."/>
            <person name="Tamazawa S."/>
            <person name="Mori H."/>
            <person name="Toyoda A."/>
            <person name="Ijiri A."/>
            <person name="Suzuki S."/>
            <person name="Kurokawa K."/>
            <person name="Kamagata Y."/>
            <person name="Tamaki H."/>
        </authorList>
    </citation>
    <scope>NUCLEOTIDE SEQUENCE [LARGE SCALE GENOMIC DNA]</scope>
    <source>
        <strain evidence="18">BS525</strain>
    </source>
</reference>
<evidence type="ECO:0000256" key="12">
    <source>
        <dbReference type="ARBA" id="ARBA00041185"/>
    </source>
</evidence>
<evidence type="ECO:0000313" key="19">
    <source>
        <dbReference type="Proteomes" id="UP000811545"/>
    </source>
</evidence>
<dbReference type="InterPro" id="IPR001182">
    <property type="entry name" value="FtsW/RodA"/>
</dbReference>
<comment type="subcellular location">
    <subcellularLocation>
        <location evidence="1">Membrane</location>
        <topology evidence="1">Multi-pass membrane protein</topology>
    </subcellularLocation>
</comment>
<feature type="transmembrane region" description="Helical" evidence="17">
    <location>
        <begin position="330"/>
        <end position="351"/>
    </location>
</feature>
<dbReference type="GO" id="GO:0051301">
    <property type="term" value="P:cell division"/>
    <property type="evidence" value="ECO:0007669"/>
    <property type="project" value="InterPro"/>
</dbReference>
<keyword evidence="2 18" id="KW-0328">Glycosyltransferase</keyword>
<gene>
    <name evidence="18" type="primary">ftsW</name>
    <name evidence="18" type="ORF">DDT42_00703</name>
</gene>
<feature type="transmembrane region" description="Helical" evidence="17">
    <location>
        <begin position="138"/>
        <end position="154"/>
    </location>
</feature>
<comment type="catalytic activity">
    <reaction evidence="15">
        <text>[GlcNAc-(1-&gt;4)-Mur2Ac(oyl-L-Ala-gamma-D-Glu-L-Lys-D-Ala-D-Ala)](n)-di-trans,octa-cis-undecaprenyl diphosphate + beta-D-GlcNAc-(1-&gt;4)-Mur2Ac(oyl-L-Ala-gamma-D-Glu-L-Lys-D-Ala-D-Ala)-di-trans,octa-cis-undecaprenyl diphosphate = [GlcNAc-(1-&gt;4)-Mur2Ac(oyl-L-Ala-gamma-D-Glu-L-Lys-D-Ala-D-Ala)](n+1)-di-trans,octa-cis-undecaprenyl diphosphate + di-trans,octa-cis-undecaprenyl diphosphate + H(+)</text>
        <dbReference type="Rhea" id="RHEA:23708"/>
        <dbReference type="Rhea" id="RHEA-COMP:9602"/>
        <dbReference type="Rhea" id="RHEA-COMP:9603"/>
        <dbReference type="ChEBI" id="CHEBI:15378"/>
        <dbReference type="ChEBI" id="CHEBI:58405"/>
        <dbReference type="ChEBI" id="CHEBI:60033"/>
        <dbReference type="ChEBI" id="CHEBI:78435"/>
        <dbReference type="EC" id="2.4.99.28"/>
    </reaction>
</comment>
<sequence>MLEKKVLLISITTILFLGFLNILSSSAVWAYLRTGDVLSFTSRHIIYLILSILIFLISYWLGTGFIKKFALLALLFSLVLLATILIPNLRSEINFSKRWINLFGLSFQPSSVALSGFIIYSSYYFANLGKSVNKISRLMPHLIITLLFAGLIYLEPDFGSAAILVVVGMTFYLLAGVSWKNILYITTPVLIAMLLLSVAEPYRVERIVSFLKPDEYASYQITQSLEAIRAGGLFGQGIGKGRARLLYLPHSFSDFSFSVFLEETGFLGGFLIYLILGAILYSGLKLASASRDLFAMYYGSAVVIKLCLYALINVGVSLALLPTKGLPFPFLSYGGTFLLVTMAEMGFLISLGRKK</sequence>
<evidence type="ECO:0000256" key="13">
    <source>
        <dbReference type="ARBA" id="ARBA00041418"/>
    </source>
</evidence>
<dbReference type="PANTHER" id="PTHR30474:SF2">
    <property type="entry name" value="PEPTIDOGLYCAN GLYCOSYLTRANSFERASE FTSW-RELATED"/>
    <property type="match status" value="1"/>
</dbReference>
<evidence type="ECO:0000256" key="3">
    <source>
        <dbReference type="ARBA" id="ARBA00022679"/>
    </source>
</evidence>
<dbReference type="GO" id="GO:0008955">
    <property type="term" value="F:peptidoglycan glycosyltransferase activity"/>
    <property type="evidence" value="ECO:0007669"/>
    <property type="project" value="UniProtKB-EC"/>
</dbReference>
<dbReference type="GO" id="GO:0009252">
    <property type="term" value="P:peptidoglycan biosynthetic process"/>
    <property type="evidence" value="ECO:0007669"/>
    <property type="project" value="UniProtKB-KW"/>
</dbReference>
<evidence type="ECO:0000256" key="2">
    <source>
        <dbReference type="ARBA" id="ARBA00022676"/>
    </source>
</evidence>
<comment type="function">
    <text evidence="16">Peptidoglycan polymerase that is essential for cell division.</text>
</comment>
<dbReference type="EMBL" id="QLTW01000026">
    <property type="protein sequence ID" value="MBT9144847.1"/>
    <property type="molecule type" value="Genomic_DNA"/>
</dbReference>
<feature type="transmembrane region" description="Helical" evidence="17">
    <location>
        <begin position="107"/>
        <end position="126"/>
    </location>
</feature>
<evidence type="ECO:0000256" key="8">
    <source>
        <dbReference type="ARBA" id="ARBA00023136"/>
    </source>
</evidence>
<comment type="caution">
    <text evidence="18">The sequence shown here is derived from an EMBL/GenBank/DDBJ whole genome shotgun (WGS) entry which is preliminary data.</text>
</comment>
<feature type="transmembrane region" description="Helical" evidence="17">
    <location>
        <begin position="69"/>
        <end position="87"/>
    </location>
</feature>
<protein>
    <recommendedName>
        <fullName evidence="12">Probable peptidoglycan glycosyltransferase FtsW</fullName>
        <ecNumber evidence="14">2.4.99.28</ecNumber>
    </recommendedName>
    <alternativeName>
        <fullName evidence="13">Cell division protein FtsW</fullName>
    </alternativeName>
    <alternativeName>
        <fullName evidence="10">Cell wall polymerase</fullName>
    </alternativeName>
    <alternativeName>
        <fullName evidence="9">Peptidoglycan polymerase</fullName>
    </alternativeName>
</protein>
<evidence type="ECO:0000256" key="11">
    <source>
        <dbReference type="ARBA" id="ARBA00038053"/>
    </source>
</evidence>
<evidence type="ECO:0000256" key="14">
    <source>
        <dbReference type="ARBA" id="ARBA00044770"/>
    </source>
</evidence>
<comment type="similarity">
    <text evidence="11">Belongs to the SEDS family. FtsW subfamily.</text>
</comment>
<evidence type="ECO:0000256" key="5">
    <source>
        <dbReference type="ARBA" id="ARBA00022960"/>
    </source>
</evidence>
<name>A0A9E2BH76_PSYF1</name>
<evidence type="ECO:0000256" key="1">
    <source>
        <dbReference type="ARBA" id="ARBA00004141"/>
    </source>
</evidence>
<feature type="transmembrane region" description="Helical" evidence="17">
    <location>
        <begin position="265"/>
        <end position="284"/>
    </location>
</feature>
<dbReference type="GO" id="GO:0005886">
    <property type="term" value="C:plasma membrane"/>
    <property type="evidence" value="ECO:0007669"/>
    <property type="project" value="TreeGrafter"/>
</dbReference>
<dbReference type="GO" id="GO:0032153">
    <property type="term" value="C:cell division site"/>
    <property type="evidence" value="ECO:0007669"/>
    <property type="project" value="TreeGrafter"/>
</dbReference>
<evidence type="ECO:0000256" key="4">
    <source>
        <dbReference type="ARBA" id="ARBA00022692"/>
    </source>
</evidence>
<evidence type="ECO:0000256" key="6">
    <source>
        <dbReference type="ARBA" id="ARBA00022984"/>
    </source>
</evidence>
<evidence type="ECO:0000256" key="16">
    <source>
        <dbReference type="ARBA" id="ARBA00049966"/>
    </source>
</evidence>
<accession>A0A9E2BH76</accession>
<evidence type="ECO:0000256" key="15">
    <source>
        <dbReference type="ARBA" id="ARBA00049902"/>
    </source>
</evidence>
<dbReference type="GO" id="GO:0008360">
    <property type="term" value="P:regulation of cell shape"/>
    <property type="evidence" value="ECO:0007669"/>
    <property type="project" value="UniProtKB-KW"/>
</dbReference>
<feature type="transmembrane region" description="Helical" evidence="17">
    <location>
        <begin position="182"/>
        <end position="199"/>
    </location>
</feature>
<evidence type="ECO:0000313" key="18">
    <source>
        <dbReference type="EMBL" id="MBT9144847.1"/>
    </source>
</evidence>
<evidence type="ECO:0000256" key="17">
    <source>
        <dbReference type="SAM" id="Phobius"/>
    </source>
</evidence>
<proteinExistence type="inferred from homology"/>
<dbReference type="AlphaFoldDB" id="A0A9E2BH76"/>
<evidence type="ECO:0000256" key="10">
    <source>
        <dbReference type="ARBA" id="ARBA00033270"/>
    </source>
</evidence>
<dbReference type="EC" id="2.4.99.28" evidence="14"/>
<keyword evidence="4 17" id="KW-0812">Transmembrane</keyword>
<feature type="transmembrane region" description="Helical" evidence="17">
    <location>
        <begin position="160"/>
        <end position="177"/>
    </location>
</feature>
<organism evidence="18 19">
    <name type="scientific">Psychracetigena formicireducens</name>
    <dbReference type="NCBI Taxonomy" id="2986056"/>
    <lineage>
        <taxon>Bacteria</taxon>
        <taxon>Bacillati</taxon>
        <taxon>Candidatus Lithacetigenota</taxon>
        <taxon>Candidatus Psychracetigena</taxon>
    </lineage>
</organism>
<dbReference type="Proteomes" id="UP000811545">
    <property type="component" value="Unassembled WGS sequence"/>
</dbReference>
<feature type="transmembrane region" description="Helical" evidence="17">
    <location>
        <begin position="296"/>
        <end position="318"/>
    </location>
</feature>